<evidence type="ECO:0000313" key="7">
    <source>
        <dbReference type="Proteomes" id="UP001148018"/>
    </source>
</evidence>
<evidence type="ECO:0000313" key="6">
    <source>
        <dbReference type="EMBL" id="KAJ3598633.1"/>
    </source>
</evidence>
<dbReference type="Pfam" id="PF04103">
    <property type="entry name" value="CD20"/>
    <property type="match status" value="1"/>
</dbReference>
<reference evidence="6" key="1">
    <citation type="submission" date="2022-07" db="EMBL/GenBank/DDBJ databases">
        <title>Chromosome-level genome of Muraenolepis orangiensis.</title>
        <authorList>
            <person name="Kim J."/>
        </authorList>
    </citation>
    <scope>NUCLEOTIDE SEQUENCE</scope>
    <source>
        <strain evidence="6">KU_S4_2022</strain>
        <tissue evidence="6">Muscle</tissue>
    </source>
</reference>
<evidence type="ECO:0000256" key="5">
    <source>
        <dbReference type="SAM" id="Phobius"/>
    </source>
</evidence>
<name>A0A9Q0IHX3_9TELE</name>
<keyword evidence="2 5" id="KW-0812">Transmembrane</keyword>
<sequence length="213" mass="23424">MIQNMFQEGLYQVYVREPPNDQPPPAAPDQGDLRDARMQRWFGTVVGSRLLVTGATQVLAALACILSTVTYSCVSFSCSIALTMPVWSSLFYVSTGSLALLTPKKPTKMRVATLMVLNLFSFLLGFGAVLSFSVRTLHEVALSTNQQRIGSHVAKGSSITFTVLCLLASLYTLFLSWRGLRLYSTRTSQNHRPLSQNLNSGTAPLLEQEELSL</sequence>
<comment type="caution">
    <text evidence="6">The sequence shown here is derived from an EMBL/GenBank/DDBJ whole genome shotgun (WGS) entry which is preliminary data.</text>
</comment>
<feature type="transmembrane region" description="Helical" evidence="5">
    <location>
        <begin position="114"/>
        <end position="138"/>
    </location>
</feature>
<keyword evidence="7" id="KW-1185">Reference proteome</keyword>
<accession>A0A9Q0IHX3</accession>
<gene>
    <name evidence="6" type="ORF">NHX12_002138</name>
</gene>
<keyword evidence="4 5" id="KW-0472">Membrane</keyword>
<feature type="transmembrane region" description="Helical" evidence="5">
    <location>
        <begin position="50"/>
        <end position="72"/>
    </location>
</feature>
<dbReference type="EMBL" id="JANIIK010000109">
    <property type="protein sequence ID" value="KAJ3598633.1"/>
    <property type="molecule type" value="Genomic_DNA"/>
</dbReference>
<evidence type="ECO:0000256" key="1">
    <source>
        <dbReference type="ARBA" id="ARBA00004141"/>
    </source>
</evidence>
<evidence type="ECO:0000256" key="2">
    <source>
        <dbReference type="ARBA" id="ARBA00022692"/>
    </source>
</evidence>
<comment type="subcellular location">
    <subcellularLocation>
        <location evidence="1">Membrane</location>
        <topology evidence="1">Multi-pass membrane protein</topology>
    </subcellularLocation>
</comment>
<proteinExistence type="predicted"/>
<dbReference type="GO" id="GO:0016020">
    <property type="term" value="C:membrane"/>
    <property type="evidence" value="ECO:0007669"/>
    <property type="project" value="UniProtKB-SubCell"/>
</dbReference>
<evidence type="ECO:0000256" key="4">
    <source>
        <dbReference type="ARBA" id="ARBA00023136"/>
    </source>
</evidence>
<feature type="transmembrane region" description="Helical" evidence="5">
    <location>
        <begin position="84"/>
        <end position="102"/>
    </location>
</feature>
<keyword evidence="3 5" id="KW-1133">Transmembrane helix</keyword>
<dbReference type="PANTHER" id="PTHR37359">
    <property type="entry name" value="TRANSMEMBRANE PROTEIN 253"/>
    <property type="match status" value="1"/>
</dbReference>
<dbReference type="Proteomes" id="UP001148018">
    <property type="component" value="Unassembled WGS sequence"/>
</dbReference>
<evidence type="ECO:0000256" key="3">
    <source>
        <dbReference type="ARBA" id="ARBA00022989"/>
    </source>
</evidence>
<dbReference type="InterPro" id="IPR038874">
    <property type="entry name" value="TMEM253"/>
</dbReference>
<dbReference type="AlphaFoldDB" id="A0A9Q0IHX3"/>
<dbReference type="InterPro" id="IPR007237">
    <property type="entry name" value="CD20-like"/>
</dbReference>
<protein>
    <submittedName>
        <fullName evidence="6">Uncharacterized protein</fullName>
    </submittedName>
</protein>
<organism evidence="6 7">
    <name type="scientific">Muraenolepis orangiensis</name>
    <name type="common">Patagonian moray cod</name>
    <dbReference type="NCBI Taxonomy" id="630683"/>
    <lineage>
        <taxon>Eukaryota</taxon>
        <taxon>Metazoa</taxon>
        <taxon>Chordata</taxon>
        <taxon>Craniata</taxon>
        <taxon>Vertebrata</taxon>
        <taxon>Euteleostomi</taxon>
        <taxon>Actinopterygii</taxon>
        <taxon>Neopterygii</taxon>
        <taxon>Teleostei</taxon>
        <taxon>Neoteleostei</taxon>
        <taxon>Acanthomorphata</taxon>
        <taxon>Zeiogadaria</taxon>
        <taxon>Gadariae</taxon>
        <taxon>Gadiformes</taxon>
        <taxon>Muraenolepidoidei</taxon>
        <taxon>Muraenolepididae</taxon>
        <taxon>Muraenolepis</taxon>
    </lineage>
</organism>
<feature type="transmembrane region" description="Helical" evidence="5">
    <location>
        <begin position="158"/>
        <end position="177"/>
    </location>
</feature>
<dbReference type="OrthoDB" id="8932019at2759"/>
<dbReference type="PANTHER" id="PTHR37359:SF1">
    <property type="entry name" value="TRANSMEMBRANE PROTEIN 253"/>
    <property type="match status" value="1"/>
</dbReference>